<dbReference type="AlphaFoldDB" id="A0A4U0UCH3"/>
<protein>
    <submittedName>
        <fullName evidence="1">Uncharacterized protein</fullName>
    </submittedName>
</protein>
<dbReference type="Proteomes" id="UP000308549">
    <property type="component" value="Unassembled WGS sequence"/>
</dbReference>
<evidence type="ECO:0000313" key="2">
    <source>
        <dbReference type="Proteomes" id="UP000308549"/>
    </source>
</evidence>
<evidence type="ECO:0000313" key="1">
    <source>
        <dbReference type="EMBL" id="TKA33180.1"/>
    </source>
</evidence>
<gene>
    <name evidence="1" type="ORF">B0A50_00733</name>
</gene>
<sequence length="108" mass="11868">MHQNLRNIPRVWFAFDAVERRDFAVLALVRSMRVAVPGLTCRRMLGIKLAVFDRDPVYDVPVFVELEPGMHGALRARAKLDGTLPCCVPKASGDQGVGNFSEDVGISG</sequence>
<accession>A0A4U0UCH3</accession>
<comment type="caution">
    <text evidence="1">The sequence shown here is derived from an EMBL/GenBank/DDBJ whole genome shotgun (WGS) entry which is preliminary data.</text>
</comment>
<keyword evidence="2" id="KW-1185">Reference proteome</keyword>
<reference evidence="1 2" key="1">
    <citation type="submission" date="2017-03" db="EMBL/GenBank/DDBJ databases">
        <title>Genomes of endolithic fungi from Antarctica.</title>
        <authorList>
            <person name="Coleine C."/>
            <person name="Masonjones S."/>
            <person name="Stajich J.E."/>
        </authorList>
    </citation>
    <scope>NUCLEOTIDE SEQUENCE [LARGE SCALE GENOMIC DNA]</scope>
    <source>
        <strain evidence="1 2">CCFEE 6315</strain>
    </source>
</reference>
<proteinExistence type="predicted"/>
<organism evidence="1 2">
    <name type="scientific">Salinomyces thailandicus</name>
    <dbReference type="NCBI Taxonomy" id="706561"/>
    <lineage>
        <taxon>Eukaryota</taxon>
        <taxon>Fungi</taxon>
        <taxon>Dikarya</taxon>
        <taxon>Ascomycota</taxon>
        <taxon>Pezizomycotina</taxon>
        <taxon>Dothideomycetes</taxon>
        <taxon>Dothideomycetidae</taxon>
        <taxon>Mycosphaerellales</taxon>
        <taxon>Teratosphaeriaceae</taxon>
        <taxon>Salinomyces</taxon>
    </lineage>
</organism>
<dbReference type="EMBL" id="NAJL01000003">
    <property type="protein sequence ID" value="TKA33180.1"/>
    <property type="molecule type" value="Genomic_DNA"/>
</dbReference>
<name>A0A4U0UCH3_9PEZI</name>